<dbReference type="SUPFAM" id="SSF54001">
    <property type="entry name" value="Cysteine proteinases"/>
    <property type="match status" value="1"/>
</dbReference>
<dbReference type="AlphaFoldDB" id="A0A0F9SEW6"/>
<name>A0A0F9SEW6_9ZZZZ</name>
<dbReference type="EMBL" id="LAZR01000475">
    <property type="protein sequence ID" value="KKN67405.1"/>
    <property type="molecule type" value="Genomic_DNA"/>
</dbReference>
<comment type="caution">
    <text evidence="1">The sequence shown here is derived from an EMBL/GenBank/DDBJ whole genome shotgun (WGS) entry which is preliminary data.</text>
</comment>
<proteinExistence type="predicted"/>
<gene>
    <name evidence="1" type="ORF">LCGC14_0461480</name>
</gene>
<reference evidence="1" key="1">
    <citation type="journal article" date="2015" name="Nature">
        <title>Complex archaea that bridge the gap between prokaryotes and eukaryotes.</title>
        <authorList>
            <person name="Spang A."/>
            <person name="Saw J.H."/>
            <person name="Jorgensen S.L."/>
            <person name="Zaremba-Niedzwiedzka K."/>
            <person name="Martijn J."/>
            <person name="Lind A.E."/>
            <person name="van Eijk R."/>
            <person name="Schleper C."/>
            <person name="Guy L."/>
            <person name="Ettema T.J."/>
        </authorList>
    </citation>
    <scope>NUCLEOTIDE SEQUENCE</scope>
</reference>
<evidence type="ECO:0000313" key="1">
    <source>
        <dbReference type="EMBL" id="KKN67405.1"/>
    </source>
</evidence>
<organism evidence="1">
    <name type="scientific">marine sediment metagenome</name>
    <dbReference type="NCBI Taxonomy" id="412755"/>
    <lineage>
        <taxon>unclassified sequences</taxon>
        <taxon>metagenomes</taxon>
        <taxon>ecological metagenomes</taxon>
    </lineage>
</organism>
<dbReference type="InterPro" id="IPR038765">
    <property type="entry name" value="Papain-like_cys_pep_sf"/>
</dbReference>
<protein>
    <submittedName>
        <fullName evidence="1">Uncharacterized protein</fullName>
    </submittedName>
</protein>
<dbReference type="Gene3D" id="3.90.1720.10">
    <property type="entry name" value="endopeptidase domain like (from Nostoc punctiforme)"/>
    <property type="match status" value="1"/>
</dbReference>
<accession>A0A0F9SEW6</accession>
<sequence length="213" mass="24863">MVGLPGIPLQFSLTSRIPVGWDRIDRVEFETGDLVFVRGRGRISRLICWFSRSVGEAPTFASHVGMVLDPERQSLIEALRTVVIRRIDSYRGEADVMVIRLPHGLLSSERVVMREQAIKYLKHRYGYLKIIVHALDHLLVKDRYVFRRLARLDDYPICSWLVAYVYKRVLNYRFGELPNLVSPDDMLDHCQVRDWHLVWADSYSTVRDFDIAT</sequence>